<dbReference type="InterPro" id="IPR036291">
    <property type="entry name" value="NAD(P)-bd_dom_sf"/>
</dbReference>
<dbReference type="PANTHER" id="PTHR43245:SF51">
    <property type="entry name" value="SHORT CHAIN DEHYDROGENASE_REDUCTASE FAMILY 42E, MEMBER 2"/>
    <property type="match status" value="1"/>
</dbReference>
<dbReference type="InterPro" id="IPR002225">
    <property type="entry name" value="3Beta_OHSteriod_DH/Estase"/>
</dbReference>
<dbReference type="GO" id="GO:0006694">
    <property type="term" value="P:steroid biosynthetic process"/>
    <property type="evidence" value="ECO:0007669"/>
    <property type="project" value="InterPro"/>
</dbReference>
<gene>
    <name evidence="5" type="ORF">NLU13_3117</name>
</gene>
<comment type="caution">
    <text evidence="5">The sequence shown here is derived from an EMBL/GenBank/DDBJ whole genome shotgun (WGS) entry which is preliminary data.</text>
</comment>
<name>A0AA39GLG1_SARSR</name>
<keyword evidence="6" id="KW-1185">Reference proteome</keyword>
<organism evidence="5 6">
    <name type="scientific">Sarocladium strictum</name>
    <name type="common">Black bundle disease fungus</name>
    <name type="synonym">Acremonium strictum</name>
    <dbReference type="NCBI Taxonomy" id="5046"/>
    <lineage>
        <taxon>Eukaryota</taxon>
        <taxon>Fungi</taxon>
        <taxon>Dikarya</taxon>
        <taxon>Ascomycota</taxon>
        <taxon>Pezizomycotina</taxon>
        <taxon>Sordariomycetes</taxon>
        <taxon>Hypocreomycetidae</taxon>
        <taxon>Hypocreales</taxon>
        <taxon>Sarocladiaceae</taxon>
        <taxon>Sarocladium</taxon>
    </lineage>
</organism>
<keyword evidence="2" id="KW-0560">Oxidoreductase</keyword>
<evidence type="ECO:0000256" key="2">
    <source>
        <dbReference type="ARBA" id="ARBA00023002"/>
    </source>
</evidence>
<dbReference type="PANTHER" id="PTHR43245">
    <property type="entry name" value="BIFUNCTIONAL POLYMYXIN RESISTANCE PROTEIN ARNA"/>
    <property type="match status" value="1"/>
</dbReference>
<dbReference type="GO" id="GO:0016616">
    <property type="term" value="F:oxidoreductase activity, acting on the CH-OH group of donors, NAD or NADP as acceptor"/>
    <property type="evidence" value="ECO:0007669"/>
    <property type="project" value="InterPro"/>
</dbReference>
<dbReference type="SUPFAM" id="SSF51735">
    <property type="entry name" value="NAD(P)-binding Rossmann-fold domains"/>
    <property type="match status" value="1"/>
</dbReference>
<evidence type="ECO:0000256" key="3">
    <source>
        <dbReference type="SAM" id="Phobius"/>
    </source>
</evidence>
<dbReference type="AlphaFoldDB" id="A0AA39GLG1"/>
<keyword evidence="3" id="KW-1133">Transmembrane helix</keyword>
<keyword evidence="3" id="KW-0472">Membrane</keyword>
<keyword evidence="3" id="KW-0812">Transmembrane</keyword>
<evidence type="ECO:0000256" key="1">
    <source>
        <dbReference type="ARBA" id="ARBA00009219"/>
    </source>
</evidence>
<accession>A0AA39GLG1</accession>
<reference evidence="5" key="1">
    <citation type="submission" date="2022-10" db="EMBL/GenBank/DDBJ databases">
        <title>Determination and structural analysis of whole genome sequence of Sarocladium strictum F4-1.</title>
        <authorList>
            <person name="Hu L."/>
            <person name="Jiang Y."/>
        </authorList>
    </citation>
    <scope>NUCLEOTIDE SEQUENCE</scope>
    <source>
        <strain evidence="5">F4-1</strain>
    </source>
</reference>
<sequence>MTTDTLIYTILAIAAAGLILYAIQINTLMATGPAEAERIAGAPLTVEQIEAVRDRLREQPINYERFLPPFKQRRYIVVGGSGILGGQIVLDLIAMGTPAAAIRIIDANPPIRDAEFSRLPAAAVSVLHADVTSQAAVLSAFTATWPSSVSSIPITVFHTVALIRPYERHDVLYHRCSKVNVGGTANVLRAAREVEAELFIYTSSCTAEHLPVDFFPRSSPLSLGPNYAQVLTAADFGKPLRRPGLFANNYARSKAEAERLVKAAGEKGSMRTGVIRPGNAIYGHPEDKVLGRMLALGSLPSFGANWSQSWVGARNASLAHLQFEDALLGHHAEKLLGKAFLITDNGPPLRLSDVHKILNTASRTGLRVIYPPPLLMLLVAYVIEAWSLAAARLPGLHQLIGEPQDPLILFQPAVFSAAVSAVVDDSEARKPPEDGGIGYRPACTSLEGMTAQAMAHETAT</sequence>
<dbReference type="InterPro" id="IPR050177">
    <property type="entry name" value="Lipid_A_modif_metabolic_enz"/>
</dbReference>
<feature type="transmembrane region" description="Helical" evidence="3">
    <location>
        <begin position="75"/>
        <end position="95"/>
    </location>
</feature>
<dbReference type="EMBL" id="JAPDFR010000002">
    <property type="protein sequence ID" value="KAK0389542.1"/>
    <property type="molecule type" value="Genomic_DNA"/>
</dbReference>
<dbReference type="Pfam" id="PF01073">
    <property type="entry name" value="3Beta_HSD"/>
    <property type="match status" value="1"/>
</dbReference>
<dbReference type="Gene3D" id="3.40.50.720">
    <property type="entry name" value="NAD(P)-binding Rossmann-like Domain"/>
    <property type="match status" value="1"/>
</dbReference>
<feature type="domain" description="3-beta hydroxysteroid dehydrogenase/isomerase" evidence="4">
    <location>
        <begin position="76"/>
        <end position="351"/>
    </location>
</feature>
<feature type="transmembrane region" description="Helical" evidence="3">
    <location>
        <begin position="6"/>
        <end position="23"/>
    </location>
</feature>
<evidence type="ECO:0000259" key="4">
    <source>
        <dbReference type="Pfam" id="PF01073"/>
    </source>
</evidence>
<dbReference type="Proteomes" id="UP001175261">
    <property type="component" value="Unassembled WGS sequence"/>
</dbReference>
<evidence type="ECO:0000313" key="6">
    <source>
        <dbReference type="Proteomes" id="UP001175261"/>
    </source>
</evidence>
<comment type="similarity">
    <text evidence="1">Belongs to the 3-beta-HSD family.</text>
</comment>
<proteinExistence type="inferred from homology"/>
<evidence type="ECO:0000313" key="5">
    <source>
        <dbReference type="EMBL" id="KAK0389542.1"/>
    </source>
</evidence>
<protein>
    <recommendedName>
        <fullName evidence="4">3-beta hydroxysteroid dehydrogenase/isomerase domain-containing protein</fullName>
    </recommendedName>
</protein>